<accession>A0ABT0I7A5</accession>
<dbReference type="Proteomes" id="UP001522868">
    <property type="component" value="Unassembled WGS sequence"/>
</dbReference>
<evidence type="ECO:0008006" key="3">
    <source>
        <dbReference type="Google" id="ProtNLM"/>
    </source>
</evidence>
<gene>
    <name evidence="1" type="ORF">M1O15_07195</name>
</gene>
<proteinExistence type="predicted"/>
<sequence length="104" mass="11716">MRRAQEETGYRGPEVVRTVEGVGEALRVDERARFYRQLLMVGTGGEFDGLVNLYWPLAVIEVAEDPQAAEDFADLALAYYSMACGELPRRHRHELAMREVGEAS</sequence>
<comment type="caution">
    <text evidence="1">The sequence shown here is derived from an EMBL/GenBank/DDBJ whole genome shotgun (WGS) entry which is preliminary data.</text>
</comment>
<name>A0ABT0I7A5_9ACTN</name>
<evidence type="ECO:0000313" key="2">
    <source>
        <dbReference type="Proteomes" id="UP001522868"/>
    </source>
</evidence>
<reference evidence="1 2" key="1">
    <citation type="submission" date="2022-04" db="EMBL/GenBank/DDBJ databases">
        <title>Streptomyces sp. nov. LCR6-01 isolated from Lichen of Dirinaria sp.</title>
        <authorList>
            <person name="Kanchanasin P."/>
            <person name="Tanasupawat S."/>
            <person name="Phongsopitanun W."/>
        </authorList>
    </citation>
    <scope>NUCLEOTIDE SEQUENCE [LARGE SCALE GENOMIC DNA]</scope>
    <source>
        <strain evidence="1 2">LCR6-01</strain>
    </source>
</reference>
<protein>
    <recommendedName>
        <fullName evidence="3">NUDIX hydrolase</fullName>
    </recommendedName>
</protein>
<evidence type="ECO:0000313" key="1">
    <source>
        <dbReference type="EMBL" id="MCK8677177.1"/>
    </source>
</evidence>
<dbReference type="RefSeq" id="WP_248632407.1">
    <property type="nucleotide sequence ID" value="NZ_JALPTH010000005.1"/>
</dbReference>
<keyword evidence="2" id="KW-1185">Reference proteome</keyword>
<dbReference type="EMBL" id="JALPTH010000005">
    <property type="protein sequence ID" value="MCK8677177.1"/>
    <property type="molecule type" value="Genomic_DNA"/>
</dbReference>
<organism evidence="1 2">
    <name type="scientific">Streptomyces lichenis</name>
    <dbReference type="NCBI Taxonomy" id="2306967"/>
    <lineage>
        <taxon>Bacteria</taxon>
        <taxon>Bacillati</taxon>
        <taxon>Actinomycetota</taxon>
        <taxon>Actinomycetes</taxon>
        <taxon>Kitasatosporales</taxon>
        <taxon>Streptomycetaceae</taxon>
        <taxon>Streptomyces</taxon>
    </lineage>
</organism>